<dbReference type="InterPro" id="IPR001810">
    <property type="entry name" value="F-box_dom"/>
</dbReference>
<dbReference type="EMBL" id="CAHR02000094">
    <property type="protein sequence ID" value="CCG82623.1"/>
    <property type="molecule type" value="Genomic_DNA"/>
</dbReference>
<dbReference type="PROSITE" id="PS50181">
    <property type="entry name" value="FBOX"/>
    <property type="match status" value="1"/>
</dbReference>
<sequence length="101" mass="11756">MVSIDRTNTPRRLSLTSLPREILFQIVENQRIDHLAKISLINREFAEISRTLQAGLICEHKALGHIHRHHLRHKNGELGEVTIFRYSGMSKKYSRDLSMSH</sequence>
<protein>
    <recommendedName>
        <fullName evidence="1">F-box domain-containing protein</fullName>
    </recommendedName>
</protein>
<reference evidence="2 3" key="1">
    <citation type="journal article" date="2013" name="MBio">
        <title>Genome sequencing of the plant pathogen Taphrina deformans, the causal agent of peach leaf curl.</title>
        <authorList>
            <person name="Cisse O.H."/>
            <person name="Almeida J.M.G.C.F."/>
            <person name="Fonseca A."/>
            <person name="Kumar A.A."/>
            <person name="Salojaervi J."/>
            <person name="Overmyer K."/>
            <person name="Hauser P.M."/>
            <person name="Pagni M."/>
        </authorList>
    </citation>
    <scope>NUCLEOTIDE SEQUENCE [LARGE SCALE GENOMIC DNA]</scope>
    <source>
        <strain evidence="3">PYCC 5710 / ATCC 11124 / CBS 356.35 / IMI 108563 / JCM 9778 / NBRC 8474</strain>
    </source>
</reference>
<dbReference type="Proteomes" id="UP000013776">
    <property type="component" value="Unassembled WGS sequence"/>
</dbReference>
<organism evidence="2 3">
    <name type="scientific">Taphrina deformans (strain PYCC 5710 / ATCC 11124 / CBS 356.35 / IMI 108563 / JCM 9778 / NBRC 8474)</name>
    <name type="common">Peach leaf curl fungus</name>
    <name type="synonym">Lalaria deformans</name>
    <dbReference type="NCBI Taxonomy" id="1097556"/>
    <lineage>
        <taxon>Eukaryota</taxon>
        <taxon>Fungi</taxon>
        <taxon>Dikarya</taxon>
        <taxon>Ascomycota</taxon>
        <taxon>Taphrinomycotina</taxon>
        <taxon>Taphrinomycetes</taxon>
        <taxon>Taphrinales</taxon>
        <taxon>Taphrinaceae</taxon>
        <taxon>Taphrina</taxon>
    </lineage>
</organism>
<feature type="domain" description="F-box" evidence="1">
    <location>
        <begin position="12"/>
        <end position="48"/>
    </location>
</feature>
<name>R4XA15_TAPDE</name>
<comment type="caution">
    <text evidence="2">The sequence shown here is derived from an EMBL/GenBank/DDBJ whole genome shotgun (WGS) entry which is preliminary data.</text>
</comment>
<dbReference type="AlphaFoldDB" id="R4XA15"/>
<keyword evidence="3" id="KW-1185">Reference proteome</keyword>
<accession>R4XA15</accession>
<proteinExistence type="predicted"/>
<dbReference type="VEuPathDB" id="FungiDB:TAPDE_002713"/>
<evidence type="ECO:0000313" key="2">
    <source>
        <dbReference type="EMBL" id="CCG82623.1"/>
    </source>
</evidence>
<gene>
    <name evidence="2" type="ORF">TAPDE_002713</name>
</gene>
<evidence type="ECO:0000313" key="3">
    <source>
        <dbReference type="Proteomes" id="UP000013776"/>
    </source>
</evidence>
<evidence type="ECO:0000259" key="1">
    <source>
        <dbReference type="PROSITE" id="PS50181"/>
    </source>
</evidence>